<evidence type="ECO:0000313" key="2">
    <source>
        <dbReference type="Proteomes" id="UP000000663"/>
    </source>
</evidence>
<reference evidence="1 2" key="1">
    <citation type="journal article" date="2006" name="Science">
        <title>Genome of rice cluster I archaea -- the key methane producers in the rice rhizosphere.</title>
        <authorList>
            <person name="Erkel C."/>
            <person name="Kube M."/>
            <person name="Reinhardt R."/>
            <person name="Liesack W."/>
        </authorList>
    </citation>
    <scope>NUCLEOTIDE SEQUENCE [LARGE SCALE GENOMIC DNA]</scope>
    <source>
        <strain evidence="2">DSM 22066 / NBRC 105507 / MRE50</strain>
    </source>
</reference>
<dbReference type="OrthoDB" id="953at2157"/>
<dbReference type="EMBL" id="AM114193">
    <property type="protein sequence ID" value="CAJ35865.1"/>
    <property type="molecule type" value="Genomic_DNA"/>
</dbReference>
<organism evidence="1 2">
    <name type="scientific">Methanocella arvoryzae (strain DSM 22066 / NBRC 105507 / MRE50)</name>
    <dbReference type="NCBI Taxonomy" id="351160"/>
    <lineage>
        <taxon>Archaea</taxon>
        <taxon>Methanobacteriati</taxon>
        <taxon>Methanobacteriota</taxon>
        <taxon>Stenosarchaea group</taxon>
        <taxon>Methanomicrobia</taxon>
        <taxon>Methanocellales</taxon>
        <taxon>Methanocellaceae</taxon>
        <taxon>Methanocella</taxon>
    </lineage>
</organism>
<dbReference type="PANTHER" id="PTHR34071">
    <property type="entry name" value="5-NITROIMIDAZOLE ANTIBIOTICS RESISTANCE PROTEIN, NIMA-FAMILY-RELATED PROTEIN-RELATED"/>
    <property type="match status" value="1"/>
</dbReference>
<dbReference type="Proteomes" id="UP000000663">
    <property type="component" value="Chromosome"/>
</dbReference>
<accession>Q0W6X8</accession>
<proteinExistence type="predicted"/>
<evidence type="ECO:0000313" key="1">
    <source>
        <dbReference type="EMBL" id="CAJ35865.1"/>
    </source>
</evidence>
<keyword evidence="2" id="KW-1185">Reference proteome</keyword>
<sequence length="160" mass="17914">MKLVSSDRKRRGMSLDAITDFLNSAPVGRMATINPDGTPYVLPLHFAFEDDRIYVHCALEGKKLDNLRRNPAVCFEADEVLDVQIVSEKPCASGTYYRSVIANGQAAIVDDPARKRHILQVLMDKYAWGRKRGEMSDEAIDETCVVEIMVEEISGKARLP</sequence>
<gene>
    <name evidence="1" type="ORF">RCIX428</name>
</gene>
<dbReference type="Pfam" id="PF12900">
    <property type="entry name" value="Pyridox_ox_2"/>
    <property type="match status" value="1"/>
</dbReference>
<name>Q0W6X8_METAR</name>
<dbReference type="InterPro" id="IPR024747">
    <property type="entry name" value="Pyridox_Oxase-rel"/>
</dbReference>
<protein>
    <submittedName>
        <fullName evidence="1">Pyridoxamine 5\'-phosphate-related protein</fullName>
    </submittedName>
</protein>
<dbReference type="GeneID" id="5145092"/>
<dbReference type="PANTHER" id="PTHR34071:SF2">
    <property type="entry name" value="FLAVIN-NUCLEOTIDE-BINDING PROTEIN"/>
    <property type="match status" value="1"/>
</dbReference>
<dbReference type="STRING" id="351160.RCIX428"/>
<dbReference type="KEGG" id="rci:RCIX428"/>
<dbReference type="AlphaFoldDB" id="Q0W6X8"/>
<dbReference type="Gene3D" id="2.30.110.10">
    <property type="entry name" value="Electron Transport, Fmn-binding Protein, Chain A"/>
    <property type="match status" value="1"/>
</dbReference>
<dbReference type="eggNOG" id="arCOG00520">
    <property type="taxonomic scope" value="Archaea"/>
</dbReference>
<dbReference type="RefSeq" id="WP_012036637.1">
    <property type="nucleotide sequence ID" value="NC_009464.1"/>
</dbReference>
<dbReference type="SUPFAM" id="SSF50475">
    <property type="entry name" value="FMN-binding split barrel"/>
    <property type="match status" value="1"/>
</dbReference>
<dbReference type="InterPro" id="IPR012349">
    <property type="entry name" value="Split_barrel_FMN-bd"/>
</dbReference>